<organism evidence="1 2">
    <name type="scientific">Legionella maceachernii</name>
    <dbReference type="NCBI Taxonomy" id="466"/>
    <lineage>
        <taxon>Bacteria</taxon>
        <taxon>Pseudomonadati</taxon>
        <taxon>Pseudomonadota</taxon>
        <taxon>Gammaproteobacteria</taxon>
        <taxon>Legionellales</taxon>
        <taxon>Legionellaceae</taxon>
        <taxon>Legionella</taxon>
    </lineage>
</organism>
<name>A0A0W0W464_9GAMM</name>
<dbReference type="RefSeq" id="WP_058452044.1">
    <property type="nucleotide sequence ID" value="NZ_CAAAIB010000009.1"/>
</dbReference>
<gene>
    <name evidence="1" type="ORF">Lmac_1258</name>
</gene>
<proteinExistence type="predicted"/>
<protein>
    <submittedName>
        <fullName evidence="1">Uncharacterized protein</fullName>
    </submittedName>
</protein>
<reference evidence="1 2" key="1">
    <citation type="submission" date="2015-11" db="EMBL/GenBank/DDBJ databases">
        <title>Genomic analysis of 38 Legionella species identifies large and diverse effector repertoires.</title>
        <authorList>
            <person name="Burstein D."/>
            <person name="Amaro F."/>
            <person name="Zusman T."/>
            <person name="Lifshitz Z."/>
            <person name="Cohen O."/>
            <person name="Gilbert J.A."/>
            <person name="Pupko T."/>
            <person name="Shuman H.A."/>
            <person name="Segal G."/>
        </authorList>
    </citation>
    <scope>NUCLEOTIDE SEQUENCE [LARGE SCALE GENOMIC DNA]</scope>
    <source>
        <strain evidence="1 2">PX-1-G2-E2</strain>
    </source>
</reference>
<accession>A0A0W0W464</accession>
<keyword evidence="2" id="KW-1185">Reference proteome</keyword>
<dbReference type="Proteomes" id="UP000054908">
    <property type="component" value="Unassembled WGS sequence"/>
</dbReference>
<dbReference type="EMBL" id="LNYL01000033">
    <property type="protein sequence ID" value="KTD27010.1"/>
    <property type="molecule type" value="Genomic_DNA"/>
</dbReference>
<dbReference type="AlphaFoldDB" id="A0A0W0W464"/>
<evidence type="ECO:0000313" key="2">
    <source>
        <dbReference type="Proteomes" id="UP000054908"/>
    </source>
</evidence>
<comment type="caution">
    <text evidence="1">The sequence shown here is derived from an EMBL/GenBank/DDBJ whole genome shotgun (WGS) entry which is preliminary data.</text>
</comment>
<evidence type="ECO:0000313" key="1">
    <source>
        <dbReference type="EMBL" id="KTD27010.1"/>
    </source>
</evidence>
<sequence length="224" mass="26055">MITKAQLNELLDNKSVRFFLAKIPNLTTLQDIKNAYPDYKEQLLKRISEPELLSQFTANESIERFMGIFDISPYDEDFINSLGAKTVLMTDSFRLEPHIMLHHTLTRNELNNLTPESEEMLVARLEIFINSLPYNYHLTTDHKDDSLLKLQLEIDKQKTLWQGKNAIIAQLEKIEAAANRLRPIPTPALSEKLIVFFKQNREYLKPEELDELPDDLKDRFTPPG</sequence>
<dbReference type="PATRIC" id="fig|466.6.peg.1333"/>